<keyword evidence="8" id="KW-0998">Cell outer membrane</keyword>
<accession>A0ABY6GB16</accession>
<evidence type="ECO:0000256" key="6">
    <source>
        <dbReference type="ARBA" id="ARBA00022927"/>
    </source>
</evidence>
<reference evidence="12" key="1">
    <citation type="submission" date="2022-09" db="EMBL/GenBank/DDBJ databases">
        <title>The complete genome of Acidovorax sp. 5MLIR.</title>
        <authorList>
            <person name="Liu L."/>
            <person name="Yue J."/>
            <person name="Yang F."/>
            <person name="Yuan J."/>
            <person name="Li L."/>
        </authorList>
    </citation>
    <scope>NUCLEOTIDE SEQUENCE</scope>
    <source>
        <strain evidence="12">5MLIR</strain>
    </source>
</reference>
<organism evidence="12 13">
    <name type="scientific">Comamonas endophytica</name>
    <dbReference type="NCBI Taxonomy" id="2949090"/>
    <lineage>
        <taxon>Bacteria</taxon>
        <taxon>Pseudomonadati</taxon>
        <taxon>Pseudomonadota</taxon>
        <taxon>Betaproteobacteria</taxon>
        <taxon>Burkholderiales</taxon>
        <taxon>Comamonadaceae</taxon>
        <taxon>Comamonas</taxon>
    </lineage>
</organism>
<proteinExistence type="inferred from homology"/>
<sequence>MSTSTSFPSSVRLALLLCLLAEPAMAQSIPDAGSLSRETERNLEAPRAVEPQRPAAAAQPVPQDENAPRVAVQRISIQGATLIPLEELQALVQESVGKSLTLAELEQAAQRVAQHYRERGWYVRVFLPQQDVTDGHIRIQVLEGRFGASQLGQQNGERADAERVRQLVTNRLQAGAPLSAAALERGLLLANDLPGIEAQGLLQAGQSVGHSDLQVVVHDTPLVTGDIGLNNFGNRSTGRAQAVGGLALNNLTGIGDQLGLRLLGSEGIRSVVGRYSLPLGHDGLRLAAHASLLRYELGGNFGRELEGKSSGAGLTLSYPLVRQGERNVTLSLGYEHRRYSDDALSQPLRLNRINALTLGMNGDLRDGLGGGGLSWAGADLTQGSLNIRDIEGSRAQDAAGPRSAGSYTKLALQLGRLQWLGAGWQVQAALSGQVANGNLVSSERMTLGGPSQVRAYPINEADGDSGVLLKLELQRELGSGWRALAFYDAGRIRQHRRPWAGWDGGSGRANSYNLSGVGAGLNWRGIGSLRGWQLATSIAKPVGSNPGSNQGRNSDGSREKSVRGWINLQRYF</sequence>
<dbReference type="InterPro" id="IPR005565">
    <property type="entry name" value="Hemolysn_activator_HlyB_C"/>
</dbReference>
<dbReference type="PANTHER" id="PTHR34597">
    <property type="entry name" value="SLR1661 PROTEIN"/>
    <property type="match status" value="1"/>
</dbReference>
<keyword evidence="3" id="KW-0813">Transport</keyword>
<protein>
    <recommendedName>
        <fullName evidence="11">POTRA domain-containing protein</fullName>
    </recommendedName>
</protein>
<feature type="domain" description="POTRA" evidence="11">
    <location>
        <begin position="70"/>
        <end position="144"/>
    </location>
</feature>
<dbReference type="Pfam" id="PF03865">
    <property type="entry name" value="ShlB"/>
    <property type="match status" value="1"/>
</dbReference>
<feature type="region of interest" description="Disordered" evidence="9">
    <location>
        <begin position="540"/>
        <end position="560"/>
    </location>
</feature>
<dbReference type="InterPro" id="IPR013686">
    <property type="entry name" value="Polypept-transport_assoc_ShlB"/>
</dbReference>
<comment type="subcellular location">
    <subcellularLocation>
        <location evidence="1">Cell outer membrane</location>
    </subcellularLocation>
</comment>
<feature type="compositionally biased region" description="Low complexity" evidence="9">
    <location>
        <begin position="45"/>
        <end position="62"/>
    </location>
</feature>
<evidence type="ECO:0000256" key="8">
    <source>
        <dbReference type="ARBA" id="ARBA00023237"/>
    </source>
</evidence>
<comment type="similarity">
    <text evidence="2">Belongs to the TPS (TC 1.B.20) family.</text>
</comment>
<evidence type="ECO:0000313" key="13">
    <source>
        <dbReference type="Proteomes" id="UP001162800"/>
    </source>
</evidence>
<dbReference type="Gene3D" id="2.40.160.50">
    <property type="entry name" value="membrane protein fhac: a member of the omp85/tpsb transporter family"/>
    <property type="match status" value="1"/>
</dbReference>
<dbReference type="InterPro" id="IPR034746">
    <property type="entry name" value="POTRA"/>
</dbReference>
<gene>
    <name evidence="12" type="ORF">M9799_03110</name>
</gene>
<evidence type="ECO:0000256" key="9">
    <source>
        <dbReference type="SAM" id="MobiDB-lite"/>
    </source>
</evidence>
<dbReference type="Gene3D" id="3.10.20.310">
    <property type="entry name" value="membrane protein fhac"/>
    <property type="match status" value="1"/>
</dbReference>
<evidence type="ECO:0000256" key="5">
    <source>
        <dbReference type="ARBA" id="ARBA00022692"/>
    </source>
</evidence>
<dbReference type="InterPro" id="IPR051544">
    <property type="entry name" value="TPS_OM_transporter"/>
</dbReference>
<evidence type="ECO:0000313" key="12">
    <source>
        <dbReference type="EMBL" id="UYG52243.1"/>
    </source>
</evidence>
<feature type="signal peptide" evidence="10">
    <location>
        <begin position="1"/>
        <end position="26"/>
    </location>
</feature>
<evidence type="ECO:0000256" key="3">
    <source>
        <dbReference type="ARBA" id="ARBA00022448"/>
    </source>
</evidence>
<dbReference type="RefSeq" id="WP_231044216.1">
    <property type="nucleotide sequence ID" value="NZ_CP106881.1"/>
</dbReference>
<keyword evidence="4" id="KW-1134">Transmembrane beta strand</keyword>
<keyword evidence="10" id="KW-0732">Signal</keyword>
<keyword evidence="13" id="KW-1185">Reference proteome</keyword>
<dbReference type="EMBL" id="CP106881">
    <property type="protein sequence ID" value="UYG52243.1"/>
    <property type="molecule type" value="Genomic_DNA"/>
</dbReference>
<evidence type="ECO:0000256" key="1">
    <source>
        <dbReference type="ARBA" id="ARBA00004442"/>
    </source>
</evidence>
<feature type="chain" id="PRO_5046250710" description="POTRA domain-containing protein" evidence="10">
    <location>
        <begin position="27"/>
        <end position="572"/>
    </location>
</feature>
<evidence type="ECO:0000256" key="10">
    <source>
        <dbReference type="SAM" id="SignalP"/>
    </source>
</evidence>
<dbReference type="Pfam" id="PF08479">
    <property type="entry name" value="POTRA_2"/>
    <property type="match status" value="1"/>
</dbReference>
<evidence type="ECO:0000256" key="7">
    <source>
        <dbReference type="ARBA" id="ARBA00023136"/>
    </source>
</evidence>
<name>A0ABY6GB16_9BURK</name>
<dbReference type="PANTHER" id="PTHR34597:SF1">
    <property type="entry name" value="HEME_HEMOPEXIN TRANSPORTER PROTEIN HUXB"/>
    <property type="match status" value="1"/>
</dbReference>
<feature type="region of interest" description="Disordered" evidence="9">
    <location>
        <begin position="29"/>
        <end position="67"/>
    </location>
</feature>
<keyword evidence="6" id="KW-0653">Protein transport</keyword>
<keyword evidence="7" id="KW-0472">Membrane</keyword>
<evidence type="ECO:0000256" key="4">
    <source>
        <dbReference type="ARBA" id="ARBA00022452"/>
    </source>
</evidence>
<feature type="compositionally biased region" description="Polar residues" evidence="9">
    <location>
        <begin position="545"/>
        <end position="554"/>
    </location>
</feature>
<dbReference type="PROSITE" id="PS51779">
    <property type="entry name" value="POTRA"/>
    <property type="match status" value="1"/>
</dbReference>
<evidence type="ECO:0000256" key="2">
    <source>
        <dbReference type="ARBA" id="ARBA00009055"/>
    </source>
</evidence>
<keyword evidence="5" id="KW-0812">Transmembrane</keyword>
<dbReference type="Proteomes" id="UP001162800">
    <property type="component" value="Chromosome"/>
</dbReference>
<evidence type="ECO:0000259" key="11">
    <source>
        <dbReference type="PROSITE" id="PS51779"/>
    </source>
</evidence>